<dbReference type="InterPro" id="IPR029063">
    <property type="entry name" value="SAM-dependent_MTases_sf"/>
</dbReference>
<name>A0A5J5EW99_9PEZI</name>
<dbReference type="SUPFAM" id="SSF53335">
    <property type="entry name" value="S-adenosyl-L-methionine-dependent methyltransferases"/>
    <property type="match status" value="1"/>
</dbReference>
<dbReference type="OrthoDB" id="17415at2759"/>
<dbReference type="GO" id="GO:0005739">
    <property type="term" value="C:mitochondrion"/>
    <property type="evidence" value="ECO:0007669"/>
    <property type="project" value="UniProtKB-SubCell"/>
</dbReference>
<dbReference type="GO" id="GO:0032259">
    <property type="term" value="P:methylation"/>
    <property type="evidence" value="ECO:0007669"/>
    <property type="project" value="UniProtKB-KW"/>
</dbReference>
<dbReference type="AlphaFoldDB" id="A0A5J5EW99"/>
<evidence type="ECO:0000256" key="6">
    <source>
        <dbReference type="ARBA" id="ARBA00048612"/>
    </source>
</evidence>
<dbReference type="Pfam" id="PF02636">
    <property type="entry name" value="Methyltransf_28"/>
    <property type="match status" value="1"/>
</dbReference>
<comment type="catalytic activity">
    <reaction evidence="6 7">
        <text>L-arginyl-[protein] + 2 S-adenosyl-L-methionine = N(omega),N(omega)'-dimethyl-L-arginyl-[protein] + 2 S-adenosyl-L-homocysteine + 2 H(+)</text>
        <dbReference type="Rhea" id="RHEA:48108"/>
        <dbReference type="Rhea" id="RHEA-COMP:10532"/>
        <dbReference type="Rhea" id="RHEA-COMP:11992"/>
        <dbReference type="ChEBI" id="CHEBI:15378"/>
        <dbReference type="ChEBI" id="CHEBI:29965"/>
        <dbReference type="ChEBI" id="CHEBI:57856"/>
        <dbReference type="ChEBI" id="CHEBI:59789"/>
        <dbReference type="ChEBI" id="CHEBI:88221"/>
        <dbReference type="EC" id="2.1.1.320"/>
    </reaction>
</comment>
<proteinExistence type="inferred from homology"/>
<dbReference type="EMBL" id="VXIS01000099">
    <property type="protein sequence ID" value="KAA8905496.1"/>
    <property type="molecule type" value="Genomic_DNA"/>
</dbReference>
<evidence type="ECO:0000256" key="3">
    <source>
        <dbReference type="ARBA" id="ARBA00022603"/>
    </source>
</evidence>
<evidence type="ECO:0000256" key="7">
    <source>
        <dbReference type="RuleBase" id="RU364114"/>
    </source>
</evidence>
<keyword evidence="5 7" id="KW-0496">Mitochondrion</keyword>
<dbReference type="InterPro" id="IPR003788">
    <property type="entry name" value="NDUFAF7"/>
</dbReference>
<sequence length="515" mass="60221">MDTPIVTSLFRQLFRHPPCPWRSAAPLSIPLNGARIAVQQQRRTIIAERDDTKRAASDGEWHPKSPFLHIDMTEEFKRYPMVTAAQLASRKERPRRVKMLVRDYIDGCCSDLLIFPHLSGLVLLVDALYNPHYGYFSKHAVIFATKEPFDFTAMKDEMEFHKRLADEYTRFEDELDAKEPNPLRQLWHTPTELFKPYYGEAIARYLVTNYKLSLYPYNDLIIYEMGAGNGTMMSNILNYIREADPDVYNRTKYKVIEISGHLAGLQRKQADSKGHADKIEIVNKSVFDWDTYVPDPCFFLALEVFDNFAHDMIRYDPETEMPYQGIVLCDQYGDFHDFYIPQLDPVAERFLRVRNHVVRSPYEHPLNTPRFIRKLRKMLPAASNLTKPEYIPTKAMMFFDVLRERFPAHRLVMSDFHQLPDSVEGVNAPVVQTRYERETIAVTTPFVQQGYFDILFPTDFEVMDDMYKALTGKLTRVMKHEDFMSKWAYLEETETRCGENPLLGWYKNVSMLSSV</sequence>
<dbReference type="GO" id="GO:0035243">
    <property type="term" value="F:protein-arginine omega-N symmetric methyltransferase activity"/>
    <property type="evidence" value="ECO:0007669"/>
    <property type="project" value="UniProtKB-EC"/>
</dbReference>
<evidence type="ECO:0000313" key="9">
    <source>
        <dbReference type="Proteomes" id="UP000326924"/>
    </source>
</evidence>
<dbReference type="PANTHER" id="PTHR12049:SF5">
    <property type="entry name" value="PROTEIN ARGININE METHYLTRANSFERASE NDUFAF7 HOMOLOG, MITOCHONDRIAL"/>
    <property type="match status" value="1"/>
</dbReference>
<evidence type="ECO:0000256" key="4">
    <source>
        <dbReference type="ARBA" id="ARBA00022679"/>
    </source>
</evidence>
<comment type="function">
    <text evidence="7">Arginine methyltransferase involved in the assembly or stability of mitochondrial NADH:ubiquinone oxidoreductase complex (complex I).</text>
</comment>
<evidence type="ECO:0000256" key="5">
    <source>
        <dbReference type="ARBA" id="ARBA00023128"/>
    </source>
</evidence>
<keyword evidence="9" id="KW-1185">Reference proteome</keyword>
<evidence type="ECO:0000313" key="8">
    <source>
        <dbReference type="EMBL" id="KAA8905496.1"/>
    </source>
</evidence>
<evidence type="ECO:0000256" key="1">
    <source>
        <dbReference type="ARBA" id="ARBA00004173"/>
    </source>
</evidence>
<dbReference type="PANTHER" id="PTHR12049">
    <property type="entry name" value="PROTEIN ARGININE METHYLTRANSFERASE NDUFAF7, MITOCHONDRIAL"/>
    <property type="match status" value="1"/>
</dbReference>
<gene>
    <name evidence="8" type="ORF">FN846DRAFT_779018</name>
</gene>
<evidence type="ECO:0000256" key="2">
    <source>
        <dbReference type="ARBA" id="ARBA00005891"/>
    </source>
</evidence>
<accession>A0A5J5EW99</accession>
<organism evidence="8 9">
    <name type="scientific">Sphaerosporella brunnea</name>
    <dbReference type="NCBI Taxonomy" id="1250544"/>
    <lineage>
        <taxon>Eukaryota</taxon>
        <taxon>Fungi</taxon>
        <taxon>Dikarya</taxon>
        <taxon>Ascomycota</taxon>
        <taxon>Pezizomycotina</taxon>
        <taxon>Pezizomycetes</taxon>
        <taxon>Pezizales</taxon>
        <taxon>Pyronemataceae</taxon>
        <taxon>Sphaerosporella</taxon>
    </lineage>
</organism>
<dbReference type="EC" id="2.1.1.320" evidence="7"/>
<dbReference type="Proteomes" id="UP000326924">
    <property type="component" value="Unassembled WGS sequence"/>
</dbReference>
<comment type="subcellular location">
    <subcellularLocation>
        <location evidence="1 7">Mitochondrion</location>
    </subcellularLocation>
</comment>
<dbReference type="FunFam" id="3.40.50.12710:FF:000002">
    <property type="entry name" value="Protein arginine methyltransferase NDUFAF7"/>
    <property type="match status" value="1"/>
</dbReference>
<comment type="caution">
    <text evidence="8">The sequence shown here is derived from an EMBL/GenBank/DDBJ whole genome shotgun (WGS) entry which is preliminary data.</text>
</comment>
<dbReference type="FunCoup" id="A0A5J5EW99">
    <property type="interactions" value="24"/>
</dbReference>
<keyword evidence="4 7" id="KW-0808">Transferase</keyword>
<dbReference type="InParanoid" id="A0A5J5EW99"/>
<reference evidence="8 9" key="1">
    <citation type="submission" date="2019-09" db="EMBL/GenBank/DDBJ databases">
        <title>Draft genome of the ectomycorrhizal ascomycete Sphaerosporella brunnea.</title>
        <authorList>
            <consortium name="DOE Joint Genome Institute"/>
            <person name="Benucci G.M."/>
            <person name="Marozzi G."/>
            <person name="Antonielli L."/>
            <person name="Sanchez S."/>
            <person name="Marco P."/>
            <person name="Wang X."/>
            <person name="Falini L.B."/>
            <person name="Barry K."/>
            <person name="Haridas S."/>
            <person name="Lipzen A."/>
            <person name="Labutti K."/>
            <person name="Grigoriev I.V."/>
            <person name="Murat C."/>
            <person name="Martin F."/>
            <person name="Albertini E."/>
            <person name="Donnini D."/>
            <person name="Bonito G."/>
        </authorList>
    </citation>
    <scope>NUCLEOTIDE SEQUENCE [LARGE SCALE GENOMIC DNA]</scope>
    <source>
        <strain evidence="8 9">Sb_GMNB300</strain>
    </source>
</reference>
<protein>
    <recommendedName>
        <fullName evidence="7">Protein arginine methyltransferase NDUFAF7</fullName>
        <ecNumber evidence="7">2.1.1.320</ecNumber>
    </recommendedName>
</protein>
<keyword evidence="3 7" id="KW-0489">Methyltransferase</keyword>
<dbReference type="InterPro" id="IPR038375">
    <property type="entry name" value="NDUFAF7_sf"/>
</dbReference>
<comment type="similarity">
    <text evidence="2 7">Belongs to the NDUFAF7 family.</text>
</comment>
<dbReference type="Gene3D" id="3.40.50.12710">
    <property type="match status" value="1"/>
</dbReference>